<keyword evidence="2" id="KW-1185">Reference proteome</keyword>
<evidence type="ECO:0000313" key="1">
    <source>
        <dbReference type="EMBL" id="KAJ3507508.1"/>
    </source>
</evidence>
<accession>A0ACC1RFS6</accession>
<proteinExistence type="predicted"/>
<dbReference type="Proteomes" id="UP001148629">
    <property type="component" value="Unassembled WGS sequence"/>
</dbReference>
<organism evidence="1 2">
    <name type="scientific">Fusarium decemcellulare</name>
    <dbReference type="NCBI Taxonomy" id="57161"/>
    <lineage>
        <taxon>Eukaryota</taxon>
        <taxon>Fungi</taxon>
        <taxon>Dikarya</taxon>
        <taxon>Ascomycota</taxon>
        <taxon>Pezizomycotina</taxon>
        <taxon>Sordariomycetes</taxon>
        <taxon>Hypocreomycetidae</taxon>
        <taxon>Hypocreales</taxon>
        <taxon>Nectriaceae</taxon>
        <taxon>Fusarium</taxon>
        <taxon>Fusarium decemcellulare species complex</taxon>
    </lineage>
</organism>
<sequence>MPLVYSLNVLESINSDGSNEAIRCEISDAGNLKLHEIRERGGAMHGGYEFCKCRVRSDNAGQPGFGLQTVNMFPCSLKSSAWDLVAQSGKLAAIRIPTSQEPQSWGECVDSDIFGVPRARSMDAPSSKNADDETVRQVSKPGVIGEVGP</sequence>
<evidence type="ECO:0000313" key="2">
    <source>
        <dbReference type="Proteomes" id="UP001148629"/>
    </source>
</evidence>
<gene>
    <name evidence="1" type="ORF">NM208_g15951</name>
</gene>
<comment type="caution">
    <text evidence="1">The sequence shown here is derived from an EMBL/GenBank/DDBJ whole genome shotgun (WGS) entry which is preliminary data.</text>
</comment>
<name>A0ACC1RFS6_9HYPO</name>
<protein>
    <submittedName>
        <fullName evidence="1">Uncharacterized protein</fullName>
    </submittedName>
</protein>
<dbReference type="EMBL" id="JANRMS010004598">
    <property type="protein sequence ID" value="KAJ3507508.1"/>
    <property type="molecule type" value="Genomic_DNA"/>
</dbReference>
<reference evidence="1" key="1">
    <citation type="submission" date="2022-08" db="EMBL/GenBank/DDBJ databases">
        <title>Genome Sequence of Fusarium decemcellulare.</title>
        <authorList>
            <person name="Buettner E."/>
        </authorList>
    </citation>
    <scope>NUCLEOTIDE SEQUENCE</scope>
    <source>
        <strain evidence="1">Babe19</strain>
    </source>
</reference>